<dbReference type="GeneID" id="4851035"/>
<keyword evidence="2" id="KW-1185">Reference proteome</keyword>
<dbReference type="HOGENOM" id="CLU_756733_0_0_1"/>
<evidence type="ECO:0000313" key="2">
    <source>
        <dbReference type="Proteomes" id="UP000002258"/>
    </source>
</evidence>
<dbReference type="KEGG" id="pic:PICST_28260"/>
<dbReference type="eggNOG" id="ENOG502RQ1M">
    <property type="taxonomic scope" value="Eukaryota"/>
</dbReference>
<reference evidence="1 2" key="1">
    <citation type="journal article" date="2007" name="Nat. Biotechnol.">
        <title>Genome sequence of the lignocellulose-bioconverting and xylose-fermenting yeast Pichia stipitis.</title>
        <authorList>
            <person name="Jeffries T.W."/>
            <person name="Grigoriev I.V."/>
            <person name="Grimwood J."/>
            <person name="Laplaza J.M."/>
            <person name="Aerts A."/>
            <person name="Salamov A."/>
            <person name="Schmutz J."/>
            <person name="Lindquist E."/>
            <person name="Dehal P."/>
            <person name="Shapiro H."/>
            <person name="Jin Y.S."/>
            <person name="Passoth V."/>
            <person name="Richardson P.M."/>
        </authorList>
    </citation>
    <scope>NUCLEOTIDE SEQUENCE [LARGE SCALE GENOMIC DNA]</scope>
    <source>
        <strain evidence="2">ATCC 58785 / CBS 6054 / NBRC 10063 / NRRL Y-11545</strain>
    </source>
</reference>
<comment type="caution">
    <text evidence="1">The sequence shown here is derived from an EMBL/GenBank/DDBJ whole genome shotgun (WGS) entry which is preliminary data.</text>
</comment>
<evidence type="ECO:0000313" key="1">
    <source>
        <dbReference type="EMBL" id="EAZ63355.2"/>
    </source>
</evidence>
<protein>
    <submittedName>
        <fullName evidence="1">Uncharacterized protein</fullName>
    </submittedName>
</protein>
<dbReference type="EMBL" id="AAVQ01000001">
    <property type="protein sequence ID" value="EAZ63355.2"/>
    <property type="molecule type" value="Genomic_DNA"/>
</dbReference>
<proteinExistence type="predicted"/>
<accession>A3GFI6</accession>
<dbReference type="AlphaFoldDB" id="A3GFI6"/>
<dbReference type="OrthoDB" id="4094547at2759"/>
<dbReference type="OMA" id="PWEIIKD"/>
<dbReference type="RefSeq" id="XP_001387378.2">
    <property type="nucleotide sequence ID" value="XM_001387341.1"/>
</dbReference>
<dbReference type="Proteomes" id="UP000002258">
    <property type="component" value="Chromosome 1"/>
</dbReference>
<sequence>MIMIQSRIATRLSSIIVHHRQLTYLSDRWVKEPFELGYPNFDSTIASEKAKIHDILFGDSNRGGDESIDNLERPLSHYHSKPKDIVGQGLYALETGYKTKNHLKILWNKLDEKEKTRLTSSPNRERLYDERIRVWKGYEVVEHLKRNSDKYNWNPYPLSGLFPWEIVKDKLRNRKPVMAFEQDYYDVLIKEAFSGNKRRTAYSIFYADIKNQRRLGSRAWMTVSKLYEQLPPERREYYEEREQRRKVFIPVQKAPVGHPPFHVFFDEYIEQNSTSSRPLLGASTRWAAMTDVERQNYTPLDSKYHHTREYKERKLLLMTHIVLDYIYHVGGVEGVDGSYSWVQDMKERTVGFTYLHKMYTDDKWDM</sequence>
<dbReference type="InParanoid" id="A3GFI6"/>
<gene>
    <name evidence="1" type="ORF">PICST_28260</name>
</gene>
<organism evidence="1 2">
    <name type="scientific">Scheffersomyces stipitis (strain ATCC 58785 / CBS 6054 / NBRC 10063 / NRRL Y-11545)</name>
    <name type="common">Yeast</name>
    <name type="synonym">Pichia stipitis</name>
    <dbReference type="NCBI Taxonomy" id="322104"/>
    <lineage>
        <taxon>Eukaryota</taxon>
        <taxon>Fungi</taxon>
        <taxon>Dikarya</taxon>
        <taxon>Ascomycota</taxon>
        <taxon>Saccharomycotina</taxon>
        <taxon>Pichiomycetes</taxon>
        <taxon>Debaryomycetaceae</taxon>
        <taxon>Scheffersomyces</taxon>
    </lineage>
</organism>
<name>A3GFI6_PICST</name>